<reference evidence="1 2" key="1">
    <citation type="submission" date="2023-11" db="EMBL/GenBank/DDBJ databases">
        <title>Halocaridina rubra genome assembly.</title>
        <authorList>
            <person name="Smith C."/>
        </authorList>
    </citation>
    <scope>NUCLEOTIDE SEQUENCE [LARGE SCALE GENOMIC DNA]</scope>
    <source>
        <strain evidence="1">EP-1</strain>
        <tissue evidence="1">Whole</tissue>
    </source>
</reference>
<accession>A0AAN8XAL3</accession>
<name>A0AAN8XAL3_HALRR</name>
<dbReference type="Proteomes" id="UP001381693">
    <property type="component" value="Unassembled WGS sequence"/>
</dbReference>
<comment type="caution">
    <text evidence="1">The sequence shown here is derived from an EMBL/GenBank/DDBJ whole genome shotgun (WGS) entry which is preliminary data.</text>
</comment>
<keyword evidence="2" id="KW-1185">Reference proteome</keyword>
<sequence>MGESTSRHKLHNHAWLREDCIIYKSLKTPCLQTDTFIHSCRADRSYETTDTTTVPFIIRRQSHTWVLFHNSLPCQFVGSFIPAELIGAMRRQTPLLSFSL</sequence>
<protein>
    <submittedName>
        <fullName evidence="1">Uncharacterized protein</fullName>
    </submittedName>
</protein>
<organism evidence="1 2">
    <name type="scientific">Halocaridina rubra</name>
    <name type="common">Hawaiian red shrimp</name>
    <dbReference type="NCBI Taxonomy" id="373956"/>
    <lineage>
        <taxon>Eukaryota</taxon>
        <taxon>Metazoa</taxon>
        <taxon>Ecdysozoa</taxon>
        <taxon>Arthropoda</taxon>
        <taxon>Crustacea</taxon>
        <taxon>Multicrustacea</taxon>
        <taxon>Malacostraca</taxon>
        <taxon>Eumalacostraca</taxon>
        <taxon>Eucarida</taxon>
        <taxon>Decapoda</taxon>
        <taxon>Pleocyemata</taxon>
        <taxon>Caridea</taxon>
        <taxon>Atyoidea</taxon>
        <taxon>Atyidae</taxon>
        <taxon>Halocaridina</taxon>
    </lineage>
</organism>
<evidence type="ECO:0000313" key="1">
    <source>
        <dbReference type="EMBL" id="KAK7075094.1"/>
    </source>
</evidence>
<gene>
    <name evidence="1" type="ORF">SK128_007070</name>
</gene>
<dbReference type="AlphaFoldDB" id="A0AAN8XAL3"/>
<dbReference type="EMBL" id="JAXCGZ010011367">
    <property type="protein sequence ID" value="KAK7075094.1"/>
    <property type="molecule type" value="Genomic_DNA"/>
</dbReference>
<proteinExistence type="predicted"/>
<evidence type="ECO:0000313" key="2">
    <source>
        <dbReference type="Proteomes" id="UP001381693"/>
    </source>
</evidence>